<accession>A0A1E7FII7</accession>
<dbReference type="PANTHER" id="PTHR33418:SF1">
    <property type="entry name" value="HELICASE-ASSOCIATED DOMAIN-CONTAINING PROTEIN"/>
    <property type="match status" value="1"/>
</dbReference>
<evidence type="ECO:0000313" key="3">
    <source>
        <dbReference type="Proteomes" id="UP000095751"/>
    </source>
</evidence>
<organism evidence="2 3">
    <name type="scientific">Fragilariopsis cylindrus CCMP1102</name>
    <dbReference type="NCBI Taxonomy" id="635003"/>
    <lineage>
        <taxon>Eukaryota</taxon>
        <taxon>Sar</taxon>
        <taxon>Stramenopiles</taxon>
        <taxon>Ochrophyta</taxon>
        <taxon>Bacillariophyta</taxon>
        <taxon>Bacillariophyceae</taxon>
        <taxon>Bacillariophycidae</taxon>
        <taxon>Bacillariales</taxon>
        <taxon>Bacillariaceae</taxon>
        <taxon>Fragilariopsis</taxon>
    </lineage>
</organism>
<dbReference type="Proteomes" id="UP000095751">
    <property type="component" value="Unassembled WGS sequence"/>
</dbReference>
<feature type="domain" description="Helicase-associated" evidence="1">
    <location>
        <begin position="31"/>
        <end position="97"/>
    </location>
</feature>
<evidence type="ECO:0000259" key="1">
    <source>
        <dbReference type="Pfam" id="PF03457"/>
    </source>
</evidence>
<protein>
    <recommendedName>
        <fullName evidence="1">Helicase-associated domain-containing protein</fullName>
    </recommendedName>
</protein>
<dbReference type="Pfam" id="PF03457">
    <property type="entry name" value="HA"/>
    <property type="match status" value="3"/>
</dbReference>
<keyword evidence="3" id="KW-1185">Reference proteome</keyword>
<reference evidence="2 3" key="1">
    <citation type="submission" date="2016-09" db="EMBL/GenBank/DDBJ databases">
        <title>Extensive genetic diversity and differential bi-allelic expression allows diatom success in the polar Southern Ocean.</title>
        <authorList>
            <consortium name="DOE Joint Genome Institute"/>
            <person name="Mock T."/>
            <person name="Otillar R.P."/>
            <person name="Strauss J."/>
            <person name="Dupont C."/>
            <person name="Frickenhaus S."/>
            <person name="Maumus F."/>
            <person name="Mcmullan M."/>
            <person name="Sanges R."/>
            <person name="Schmutz J."/>
            <person name="Toseland A."/>
            <person name="Valas R."/>
            <person name="Veluchamy A."/>
            <person name="Ward B.J."/>
            <person name="Allen A."/>
            <person name="Barry K."/>
            <person name="Falciatore A."/>
            <person name="Ferrante M."/>
            <person name="Fortunato A.E."/>
            <person name="Gloeckner G."/>
            <person name="Gruber A."/>
            <person name="Hipkin R."/>
            <person name="Janech M."/>
            <person name="Kroth P."/>
            <person name="Leese F."/>
            <person name="Lindquist E."/>
            <person name="Lyon B.R."/>
            <person name="Martin J."/>
            <person name="Mayer C."/>
            <person name="Parker M."/>
            <person name="Quesneville H."/>
            <person name="Raymond J."/>
            <person name="Uhlig C."/>
            <person name="Valentin K.U."/>
            <person name="Worden A.Z."/>
            <person name="Armbrust E.V."/>
            <person name="Bowler C."/>
            <person name="Green B."/>
            <person name="Moulton V."/>
            <person name="Van Oosterhout C."/>
            <person name="Grigoriev I."/>
        </authorList>
    </citation>
    <scope>NUCLEOTIDE SEQUENCE [LARGE SCALE GENOMIC DNA]</scope>
    <source>
        <strain evidence="2 3">CCMP1102</strain>
    </source>
</reference>
<proteinExistence type="predicted"/>
<gene>
    <name evidence="2" type="ORF">FRACYDRAFT_183964</name>
</gene>
<dbReference type="InParanoid" id="A0A1E7FII7"/>
<dbReference type="PANTHER" id="PTHR33418">
    <property type="entry name" value="HELICASE-ASSOCIATED"/>
    <property type="match status" value="1"/>
</dbReference>
<dbReference type="OrthoDB" id="42040at2759"/>
<evidence type="ECO:0000313" key="2">
    <source>
        <dbReference type="EMBL" id="OEU17991.1"/>
    </source>
</evidence>
<dbReference type="KEGG" id="fcy:FRACYDRAFT_183964"/>
<dbReference type="InterPro" id="IPR005114">
    <property type="entry name" value="Helicase_assoc"/>
</dbReference>
<dbReference type="EMBL" id="KV784357">
    <property type="protein sequence ID" value="OEU17991.1"/>
    <property type="molecule type" value="Genomic_DNA"/>
</dbReference>
<dbReference type="AlphaFoldDB" id="A0A1E7FII7"/>
<sequence length="291" mass="34475">MNNASLPYFTTTPIRRISSRSYKVGERNTTLWNDRYHELSEYARQHNGDTNVPKKSTTSQALGTWVSTQRTQYKHFRSNERSSITYERIELLNRIGFQWHPRGTETVSWEDRREQLAKYLRQNGDAHVPKIYSKNQPLANWVFTQRKQYKLFKANKRSYITEERCNSLDELGFQCQLPTLSWEDRRQQLADYVHEHGNAKVPGMYSKNKELGTWVAHQRVYYKLFMANKKCSMTTYKVNSLNKLGFQWVLRNRRSNAKRSSSLLISSSSSNSNSDLDLDTDYYRFFAQRNE</sequence>
<feature type="domain" description="Helicase-associated" evidence="1">
    <location>
        <begin position="180"/>
        <end position="246"/>
    </location>
</feature>
<name>A0A1E7FII7_9STRA</name>
<feature type="domain" description="Helicase-associated" evidence="1">
    <location>
        <begin position="107"/>
        <end position="173"/>
    </location>
</feature>
<dbReference type="Gene3D" id="6.10.140.530">
    <property type="match status" value="3"/>
</dbReference>